<feature type="transmembrane region" description="Helical" evidence="2">
    <location>
        <begin position="514"/>
        <end position="534"/>
    </location>
</feature>
<evidence type="ECO:0000256" key="1">
    <source>
        <dbReference type="SAM" id="MobiDB-lite"/>
    </source>
</evidence>
<keyword evidence="2" id="KW-1133">Transmembrane helix</keyword>
<organism evidence="3 4">
    <name type="scientific">Streptacidiphilus alkalitolerans</name>
    <dbReference type="NCBI Taxonomy" id="3342712"/>
    <lineage>
        <taxon>Bacteria</taxon>
        <taxon>Bacillati</taxon>
        <taxon>Actinomycetota</taxon>
        <taxon>Actinomycetes</taxon>
        <taxon>Kitasatosporales</taxon>
        <taxon>Streptomycetaceae</taxon>
        <taxon>Streptacidiphilus</taxon>
    </lineage>
</organism>
<dbReference type="Proteomes" id="UP001592582">
    <property type="component" value="Unassembled WGS sequence"/>
</dbReference>
<evidence type="ECO:0000256" key="2">
    <source>
        <dbReference type="SAM" id="Phobius"/>
    </source>
</evidence>
<evidence type="ECO:0000313" key="3">
    <source>
        <dbReference type="EMBL" id="MFC1414977.1"/>
    </source>
</evidence>
<keyword evidence="4" id="KW-1185">Reference proteome</keyword>
<protein>
    <recommendedName>
        <fullName evidence="5">LPXTG-motif cell wall anchor domain-containing protein</fullName>
    </recommendedName>
</protein>
<name>A0ABV6VML3_9ACTN</name>
<dbReference type="RefSeq" id="WP_380519418.1">
    <property type="nucleotide sequence ID" value="NZ_JBHEZX010000033.1"/>
</dbReference>
<keyword evidence="2" id="KW-0472">Membrane</keyword>
<comment type="caution">
    <text evidence="3">The sequence shown here is derived from an EMBL/GenBank/DDBJ whole genome shotgun (WGS) entry which is preliminary data.</text>
</comment>
<evidence type="ECO:0008006" key="5">
    <source>
        <dbReference type="Google" id="ProtNLM"/>
    </source>
</evidence>
<proteinExistence type="predicted"/>
<evidence type="ECO:0000313" key="4">
    <source>
        <dbReference type="Proteomes" id="UP001592582"/>
    </source>
</evidence>
<gene>
    <name evidence="3" type="ORF">ACEZDG_37555</name>
</gene>
<feature type="compositionally biased region" description="Low complexity" evidence="1">
    <location>
        <begin position="396"/>
        <end position="422"/>
    </location>
</feature>
<reference evidence="3 4" key="1">
    <citation type="submission" date="2024-09" db="EMBL/GenBank/DDBJ databases">
        <authorList>
            <person name="Lee S.D."/>
        </authorList>
    </citation>
    <scope>NUCLEOTIDE SEQUENCE [LARGE SCALE GENOMIC DNA]</scope>
    <source>
        <strain evidence="3 4">N1-1</strain>
    </source>
</reference>
<keyword evidence="2" id="KW-0812">Transmembrane</keyword>
<feature type="region of interest" description="Disordered" evidence="1">
    <location>
        <begin position="394"/>
        <end position="422"/>
    </location>
</feature>
<accession>A0ABV6VML3</accession>
<dbReference type="EMBL" id="JBHEZX010000033">
    <property type="protein sequence ID" value="MFC1414977.1"/>
    <property type="molecule type" value="Genomic_DNA"/>
</dbReference>
<sequence length="544" mass="54852">MPLSHRRTRYSYLLGVLTGILGLAALVGTALGATGGTPAAAPPEPNADCTLTVPANPLSAQGLATPYLLSATDRRQGPCHEADTAQSAFVQATVLDPATGALSVYDPLVIDKGSRPAAPPVRPKLPRHAVVGIWFGFNAGNLTLRGTDGSLSDGHCVNGLGRSLFSQFAYCNAPAFFRAANAAEHSGKLVVPPLGSGKDGRACMSTRDFGLIDQDQSDNVTTDYLATADGRTAQKNAANTAALAGASPLLNGSDNLLLIAFVDPALGCTPFTAPDLADPGQRVTSLGLDEIQAARFQTAPIALVPVNDPMVQVDGRTSRAKTNLYRAGVDMPPLSGTDTGDPLAYCTSLETTGAQRINDDRRFFAPAVSPDNGTSLFDFLTARLAASLTNLGCAQPGGPSTSSASPSATGTPSATATPTATATATASATASASAPAPVSATATPQLTATMIGVPATSPAASATASPSPSPMTSATAVAAGFVGTAAMVSPSIAPLRAVPAGSILPDTGAAGSPMPYLGLAVSLILLGLSAFILVGRREPARRPR</sequence>